<dbReference type="Gene3D" id="1.25.10.10">
    <property type="entry name" value="Leucine-rich Repeat Variant"/>
    <property type="match status" value="1"/>
</dbReference>
<organism evidence="8 9">
    <name type="scientific">Apatococcus fuscideae</name>
    <dbReference type="NCBI Taxonomy" id="2026836"/>
    <lineage>
        <taxon>Eukaryota</taxon>
        <taxon>Viridiplantae</taxon>
        <taxon>Chlorophyta</taxon>
        <taxon>core chlorophytes</taxon>
        <taxon>Trebouxiophyceae</taxon>
        <taxon>Chlorellales</taxon>
        <taxon>Chlorellaceae</taxon>
        <taxon>Apatococcus</taxon>
    </lineage>
</organism>
<proteinExistence type="inferred from homology"/>
<name>A0AAW1TBU5_9CHLO</name>
<feature type="compositionally biased region" description="Low complexity" evidence="5">
    <location>
        <begin position="975"/>
        <end position="984"/>
    </location>
</feature>
<dbReference type="SMART" id="SM00913">
    <property type="entry name" value="IBN_N"/>
    <property type="match status" value="1"/>
</dbReference>
<dbReference type="GO" id="GO:0031267">
    <property type="term" value="F:small GTPase binding"/>
    <property type="evidence" value="ECO:0007669"/>
    <property type="project" value="InterPro"/>
</dbReference>
<dbReference type="GO" id="GO:0006606">
    <property type="term" value="P:protein import into nucleus"/>
    <property type="evidence" value="ECO:0007669"/>
    <property type="project" value="TreeGrafter"/>
</dbReference>
<dbReference type="SUPFAM" id="SSF47459">
    <property type="entry name" value="HLH, helix-loop-helix DNA-binding domain"/>
    <property type="match status" value="1"/>
</dbReference>
<dbReference type="PROSITE" id="PS50888">
    <property type="entry name" value="BHLH"/>
    <property type="match status" value="1"/>
</dbReference>
<evidence type="ECO:0000256" key="5">
    <source>
        <dbReference type="SAM" id="MobiDB-lite"/>
    </source>
</evidence>
<keyword evidence="4" id="KW-0539">Nucleus</keyword>
<evidence type="ECO:0000259" key="6">
    <source>
        <dbReference type="PROSITE" id="PS50166"/>
    </source>
</evidence>
<gene>
    <name evidence="8" type="ORF">WJX84_008988</name>
</gene>
<evidence type="ECO:0000256" key="3">
    <source>
        <dbReference type="ARBA" id="ARBA00022448"/>
    </source>
</evidence>
<feature type="compositionally biased region" description="Polar residues" evidence="5">
    <location>
        <begin position="1285"/>
        <end position="1295"/>
    </location>
</feature>
<dbReference type="GO" id="GO:0005829">
    <property type="term" value="C:cytosol"/>
    <property type="evidence" value="ECO:0007669"/>
    <property type="project" value="TreeGrafter"/>
</dbReference>
<dbReference type="PROSITE" id="PS50166">
    <property type="entry name" value="IMPORTIN_B_NT"/>
    <property type="match status" value="1"/>
</dbReference>
<comment type="subcellular location">
    <subcellularLocation>
        <location evidence="1">Nucleus</location>
    </subcellularLocation>
</comment>
<evidence type="ECO:0000259" key="7">
    <source>
        <dbReference type="PROSITE" id="PS50888"/>
    </source>
</evidence>
<dbReference type="Pfam" id="PF00010">
    <property type="entry name" value="HLH"/>
    <property type="match status" value="1"/>
</dbReference>
<keyword evidence="9" id="KW-1185">Reference proteome</keyword>
<dbReference type="InterPro" id="IPR058669">
    <property type="entry name" value="TPR_IPO7/11-like"/>
</dbReference>
<sequence>MALSPSNLPELYSYLEAALDSVPAARQTAENQLKVIETYENFSSCLAEIFSSKEAEHSVRWLAIVYFKNSISRNWKARQMQKTISDAEKQHLRQKLLTLLPQEDNQFAVQIAVVIAKIARIDYPRQWPSLFTDLLGKLDSSDTLTTRRTYLVLHHVLKELSSKRLAPDQRSFAEVTQKLLEPLWTQWKNDTHTLFSSLQPAFQSSVPPQGLLVTMERWLMILKALRRMLLFGFASDAKTIQGIDVVSQVMPDMLQVLQSLLQLRPEQPLGRLQLHAMLDRALVKLARTLVGTQEAHPWSTLRSSALDGMLKFCHEQVCRAPSIRNPAINRLYASFLLLLYTVIKSPAYKGTSGYLGEIAVDNGKRQTAKQLADEAKAKLAAFWSAERQQSLCQALLERFLPLTARDLGEWSDEPERFHAQADIGSWQEHPRSVAEALFRVLLQEHRETLAPFIIQTLQAATSQCPAGSAQQAVGPSIHSIPASVLYKEAIYNAIAVGAYELHDYVELSSWLRSSLLLELGDASDPARPLRRRTLLLLGQWVSKLSPDDRQLMYQAATQLLADSDAAVQLAAIDCLHALIDDWEFREEKFMPYVHDCFRRLVAILNESQEFDTQLVVFNFINVLVDRLGDEIKPLAPSLLSLIPALWTTSEGQSLLRIQVLLALQRLVNALGMDSPQCYDLLLPILRHCTDINQPDELNLLEDGLQLWLIALRNAPSPQQPLLALFPNLAAVMERSPEHVQVAFPIITSCVLMGGPAFLEQQGPAIVRILEGLIGNIKERAMLLLISTMELMLQAHPELACRVLQPAFARLLACLLYGQETGLVIACGMAVFARMIVQTTPLFLQMLTTAASVLMAQGNHPLPVLPNGSLQNGTHHSPASNQAASHGQSYTEQALLLKLLDTWLDRFDSIGSSPARKLSALALCLLLPVPISAILQRLPDAIGHITAVYYEVEEGSSLGQLEHEYYYQAPQGNEGVDAGSAAAASEEAEGESVRRRALHEQDPVNHLKLGGVLRQKLQESMAAHGQGLQDSLNGLDASVAVQLQKPNRPLRPLALIPNLRDLMDAASAAGRVNGQQSNGLQPGVGQQVGLPPGLAGNLSGLRSAFHAVPPGPQPQALYPEIALFSQLGQLFPQAAELQMQQQQHGTMPQQPTESGRGNARTKSSDSKASSAYASRHQAAEQRRRTRINERLDRLRSVVPHAERANTASFLEEVIKYIQDLQKRVADLEAAGAHAPNSAVAKLDTLTAPQASFGQPQEDLRAHQAHMPLPDVRATSSFEPTFEALRHTQTGLPSSLSDPAEGPPSPGRSAANASYEGLSLKKRKLDDTT</sequence>
<evidence type="ECO:0000313" key="9">
    <source>
        <dbReference type="Proteomes" id="UP001485043"/>
    </source>
</evidence>
<dbReference type="PANTHER" id="PTHR10997">
    <property type="entry name" value="IMPORTIN-7, 8, 11"/>
    <property type="match status" value="1"/>
</dbReference>
<dbReference type="SMART" id="SM00353">
    <property type="entry name" value="HLH"/>
    <property type="match status" value="1"/>
</dbReference>
<comment type="similarity">
    <text evidence="2">Belongs to the importin beta family.</text>
</comment>
<evidence type="ECO:0000313" key="8">
    <source>
        <dbReference type="EMBL" id="KAK9866192.1"/>
    </source>
</evidence>
<evidence type="ECO:0000256" key="1">
    <source>
        <dbReference type="ARBA" id="ARBA00004123"/>
    </source>
</evidence>
<evidence type="ECO:0000256" key="4">
    <source>
        <dbReference type="ARBA" id="ARBA00023242"/>
    </source>
</evidence>
<comment type="caution">
    <text evidence="8">The sequence shown here is derived from an EMBL/GenBank/DDBJ whole genome shotgun (WGS) entry which is preliminary data.</text>
</comment>
<dbReference type="Pfam" id="PF25758">
    <property type="entry name" value="TPR_IPO11"/>
    <property type="match status" value="1"/>
</dbReference>
<dbReference type="EMBL" id="JALJOV010000181">
    <property type="protein sequence ID" value="KAK9866192.1"/>
    <property type="molecule type" value="Genomic_DNA"/>
</dbReference>
<dbReference type="PANTHER" id="PTHR10997:SF7">
    <property type="entry name" value="IMPORTIN-11"/>
    <property type="match status" value="1"/>
</dbReference>
<dbReference type="GO" id="GO:0046983">
    <property type="term" value="F:protein dimerization activity"/>
    <property type="evidence" value="ECO:0007669"/>
    <property type="project" value="InterPro"/>
</dbReference>
<feature type="region of interest" description="Disordered" evidence="5">
    <location>
        <begin position="1136"/>
        <end position="1185"/>
    </location>
</feature>
<dbReference type="InterPro" id="IPR036638">
    <property type="entry name" value="HLH_DNA-bd_sf"/>
</dbReference>
<keyword evidence="3" id="KW-0813">Transport</keyword>
<reference evidence="8 9" key="1">
    <citation type="journal article" date="2024" name="Nat. Commun.">
        <title>Phylogenomics reveals the evolutionary origins of lichenization in chlorophyte algae.</title>
        <authorList>
            <person name="Puginier C."/>
            <person name="Libourel C."/>
            <person name="Otte J."/>
            <person name="Skaloud P."/>
            <person name="Haon M."/>
            <person name="Grisel S."/>
            <person name="Petersen M."/>
            <person name="Berrin J.G."/>
            <person name="Delaux P.M."/>
            <person name="Dal Grande F."/>
            <person name="Keller J."/>
        </authorList>
    </citation>
    <scope>NUCLEOTIDE SEQUENCE [LARGE SCALE GENOMIC DNA]</scope>
    <source>
        <strain evidence="8 9">SAG 2523</strain>
    </source>
</reference>
<accession>A0AAW1TBU5</accession>
<dbReference type="Proteomes" id="UP001485043">
    <property type="component" value="Unassembled WGS sequence"/>
</dbReference>
<dbReference type="Pfam" id="PF03810">
    <property type="entry name" value="IBN_N"/>
    <property type="match status" value="1"/>
</dbReference>
<feature type="compositionally biased region" description="Low complexity" evidence="5">
    <location>
        <begin position="1137"/>
        <end position="1151"/>
    </location>
</feature>
<dbReference type="InterPro" id="IPR011989">
    <property type="entry name" value="ARM-like"/>
</dbReference>
<feature type="domain" description="BHLH" evidence="7">
    <location>
        <begin position="1170"/>
        <end position="1219"/>
    </location>
</feature>
<feature type="compositionally biased region" description="Basic and acidic residues" evidence="5">
    <location>
        <begin position="1176"/>
        <end position="1185"/>
    </location>
</feature>
<dbReference type="InterPro" id="IPR016024">
    <property type="entry name" value="ARM-type_fold"/>
</dbReference>
<protein>
    <recommendedName>
        <fullName evidence="10">Importin N-terminal domain-containing protein</fullName>
    </recommendedName>
</protein>
<feature type="domain" description="Importin N-terminal" evidence="6">
    <location>
        <begin position="29"/>
        <end position="102"/>
    </location>
</feature>
<dbReference type="Gene3D" id="4.10.280.10">
    <property type="entry name" value="Helix-loop-helix DNA-binding domain"/>
    <property type="match status" value="1"/>
</dbReference>
<dbReference type="InterPro" id="IPR001494">
    <property type="entry name" value="Importin-beta_N"/>
</dbReference>
<dbReference type="InterPro" id="IPR011598">
    <property type="entry name" value="bHLH_dom"/>
</dbReference>
<feature type="region of interest" description="Disordered" evidence="5">
    <location>
        <begin position="1276"/>
        <end position="1327"/>
    </location>
</feature>
<dbReference type="GO" id="GO:0005635">
    <property type="term" value="C:nuclear envelope"/>
    <property type="evidence" value="ECO:0007669"/>
    <property type="project" value="TreeGrafter"/>
</dbReference>
<dbReference type="SUPFAM" id="SSF48371">
    <property type="entry name" value="ARM repeat"/>
    <property type="match status" value="1"/>
</dbReference>
<feature type="region of interest" description="Disordered" evidence="5">
    <location>
        <begin position="975"/>
        <end position="994"/>
    </location>
</feature>
<evidence type="ECO:0008006" key="10">
    <source>
        <dbReference type="Google" id="ProtNLM"/>
    </source>
</evidence>
<evidence type="ECO:0000256" key="2">
    <source>
        <dbReference type="ARBA" id="ARBA00007991"/>
    </source>
</evidence>